<dbReference type="Proteomes" id="UP000460272">
    <property type="component" value="Unassembled WGS sequence"/>
</dbReference>
<comment type="caution">
    <text evidence="3">The sequence shown here is derived from an EMBL/GenBank/DDBJ whole genome shotgun (WGS) entry which is preliminary data.</text>
</comment>
<evidence type="ECO:0000313" key="3">
    <source>
        <dbReference type="EMBL" id="TVZ00621.1"/>
    </source>
</evidence>
<evidence type="ECO:0000256" key="2">
    <source>
        <dbReference type="SAM" id="Phobius"/>
    </source>
</evidence>
<feature type="region of interest" description="Disordered" evidence="1">
    <location>
        <begin position="505"/>
        <end position="530"/>
    </location>
</feature>
<dbReference type="InterPro" id="IPR027417">
    <property type="entry name" value="P-loop_NTPase"/>
</dbReference>
<dbReference type="PROSITE" id="PS51257">
    <property type="entry name" value="PROKAR_LIPOPROTEIN"/>
    <property type="match status" value="1"/>
</dbReference>
<evidence type="ECO:0000256" key="1">
    <source>
        <dbReference type="SAM" id="MobiDB-lite"/>
    </source>
</evidence>
<keyword evidence="2" id="KW-0472">Membrane</keyword>
<proteinExistence type="predicted"/>
<dbReference type="OrthoDB" id="4568575at2"/>
<keyword evidence="2" id="KW-1133">Transmembrane helix</keyword>
<feature type="compositionally biased region" description="Gly residues" evidence="1">
    <location>
        <begin position="612"/>
        <end position="621"/>
    </location>
</feature>
<keyword evidence="4" id="KW-1185">Reference proteome</keyword>
<dbReference type="EMBL" id="RPFW01000008">
    <property type="protein sequence ID" value="TVZ00621.1"/>
    <property type="molecule type" value="Genomic_DNA"/>
</dbReference>
<evidence type="ECO:0000313" key="4">
    <source>
        <dbReference type="Proteomes" id="UP000460272"/>
    </source>
</evidence>
<gene>
    <name evidence="3" type="ORF">EAS64_35160</name>
</gene>
<feature type="transmembrane region" description="Helical" evidence="2">
    <location>
        <begin position="74"/>
        <end position="93"/>
    </location>
</feature>
<feature type="compositionally biased region" description="Pro residues" evidence="1">
    <location>
        <begin position="649"/>
        <end position="658"/>
    </location>
</feature>
<feature type="transmembrane region" description="Helical" evidence="2">
    <location>
        <begin position="38"/>
        <end position="62"/>
    </location>
</feature>
<feature type="region of interest" description="Disordered" evidence="1">
    <location>
        <begin position="598"/>
        <end position="673"/>
    </location>
</feature>
<dbReference type="AlphaFoldDB" id="A0A6P2BQB8"/>
<name>A0A6P2BQB8_9ACTN</name>
<feature type="transmembrane region" description="Helical" evidence="2">
    <location>
        <begin position="99"/>
        <end position="123"/>
    </location>
</feature>
<reference evidence="3 4" key="1">
    <citation type="submission" date="2018-11" db="EMBL/GenBank/DDBJ databases">
        <title>Trebonia kvetii gen.nov., sp.nov., a novel acidophilic actinobacterium, and proposal of the new actinobacterial family Treboniaceae fam. nov.</title>
        <authorList>
            <person name="Rapoport D."/>
            <person name="Sagova-Mareckova M."/>
            <person name="Sedlacek I."/>
            <person name="Provaznik J."/>
            <person name="Kralova S."/>
            <person name="Pavlinic D."/>
            <person name="Benes V."/>
            <person name="Kopecky J."/>
        </authorList>
    </citation>
    <scope>NUCLEOTIDE SEQUENCE [LARGE SCALE GENOMIC DNA]</scope>
    <source>
        <strain evidence="3 4">15Tr583</strain>
    </source>
</reference>
<organism evidence="3 4">
    <name type="scientific">Trebonia kvetii</name>
    <dbReference type="NCBI Taxonomy" id="2480626"/>
    <lineage>
        <taxon>Bacteria</taxon>
        <taxon>Bacillati</taxon>
        <taxon>Actinomycetota</taxon>
        <taxon>Actinomycetes</taxon>
        <taxon>Streptosporangiales</taxon>
        <taxon>Treboniaceae</taxon>
        <taxon>Trebonia</taxon>
    </lineage>
</organism>
<accession>A0A6P2BQB8</accession>
<dbReference type="Gene3D" id="3.40.50.300">
    <property type="entry name" value="P-loop containing nucleotide triphosphate hydrolases"/>
    <property type="match status" value="1"/>
</dbReference>
<sequence>MIRLCMVVGLAAALAPVTLVACLAFWYAWWRGWPPRRVFAAAAWCLPMVLAWLGAIAAWPAGARAAHGAGAGAWWFRLVAAPYRAWAAMWQLLAHGHPVAAAVAVAAPAVPLGIVAGGACWAYRRFRMRTGAGGLTPESPAAFDARQWRHQVRTAQALIAAPGSLPLLSRSGHVVVGAAIRSLRHRAGRSAAIPYERLRAHQVVIGSTGTGKTTLLLRLWAGFMAAGLRRYAAGSGRRPLLVVLDCKGGASSRKVADRTRRVLRDAGARSTAIWPDEATLSLWALPPDRLVTTLLDLIEHGTGGAAFYTDVMEALVELAVYAPCGPPVSSADFLTRLDADWLAVGYAMSGDAEAVSVIRSGKRALEDVRLRFRALWRRLGAGLDSTGLGAGGSFADADAWYCVLEGTAEVAVAEAQARALTDLLAFHALRGDREILLCVDEFSAVARRLPIWRLYERARSLGLAVQVSAQSWEGLAGSDDERWRVAATAEGGIWLLRTPRPSPVAELAGNRPSVDTSRRMAGAGPWDDEGLSHAGTAPVLDGDLVRRLEVGQVCYVYRNGVTFLQIKRLTGRQAAIGRGAAAGGAGGADRVPGSAAAAAGAAFPDGPDGPDGLRGLGGLGGEAPTEPLHAVAGSVSRTVPVAGGRGRPGAPPPGPPLPDVSEVLDEAFGARRG</sequence>
<keyword evidence="2" id="KW-0812">Transmembrane</keyword>
<dbReference type="SUPFAM" id="SSF52540">
    <property type="entry name" value="P-loop containing nucleoside triphosphate hydrolases"/>
    <property type="match status" value="1"/>
</dbReference>
<protein>
    <submittedName>
        <fullName evidence="3">Uncharacterized protein</fullName>
    </submittedName>
</protein>